<keyword evidence="1" id="KW-0472">Membrane</keyword>
<dbReference type="PANTHER" id="PTHR41795">
    <property type="entry name" value="EXOPOLYSACCHARIDE SYNTHESIS PROTEIN"/>
    <property type="match status" value="1"/>
</dbReference>
<gene>
    <name evidence="2" type="ORF">SAMN02745223_01402</name>
</gene>
<feature type="transmembrane region" description="Helical" evidence="1">
    <location>
        <begin position="123"/>
        <end position="143"/>
    </location>
</feature>
<evidence type="ECO:0000313" key="3">
    <source>
        <dbReference type="Proteomes" id="UP000184533"/>
    </source>
</evidence>
<dbReference type="Pfam" id="PF06055">
    <property type="entry name" value="ExoD"/>
    <property type="match status" value="1"/>
</dbReference>
<dbReference type="RefSeq" id="WP_052950345.1">
    <property type="nucleotide sequence ID" value="NZ_FQVC01000003.1"/>
</dbReference>
<dbReference type="OrthoDB" id="7949130at2"/>
<reference evidence="2 3" key="1">
    <citation type="submission" date="2016-11" db="EMBL/GenBank/DDBJ databases">
        <authorList>
            <person name="Jaros S."/>
            <person name="Januszkiewicz K."/>
            <person name="Wedrychowicz H."/>
        </authorList>
    </citation>
    <scope>NUCLEOTIDE SEQUENCE [LARGE SCALE GENOMIC DNA]</scope>
    <source>
        <strain evidence="2 3">DSM 17137</strain>
    </source>
</reference>
<sequence length="195" mass="20748">MTEQTDHTLSSLVDKLADRASAGEGIKVATIQDIAGRRFAGPLLFFPAMVVVSPLSLIPTLPTVIAVTVILIAAQIILGRKTIWLPQKLANASMSPERTLKVVEFMRPAAGWIGKVSKPRLRFLVNPLGIRLAAAVCVLVALTMPPLEFFPGASTGAGVIIATFGLSITMQDGLLLLLALALVYGAAAMFIWLIF</sequence>
<accession>A0A1M4XCC7</accession>
<keyword evidence="1" id="KW-1133">Transmembrane helix</keyword>
<organism evidence="2 3">
    <name type="scientific">Devosia limi DSM 17137</name>
    <dbReference type="NCBI Taxonomy" id="1121477"/>
    <lineage>
        <taxon>Bacteria</taxon>
        <taxon>Pseudomonadati</taxon>
        <taxon>Pseudomonadota</taxon>
        <taxon>Alphaproteobacteria</taxon>
        <taxon>Hyphomicrobiales</taxon>
        <taxon>Devosiaceae</taxon>
        <taxon>Devosia</taxon>
    </lineage>
</organism>
<dbReference type="InterPro" id="IPR010331">
    <property type="entry name" value="ExoD"/>
</dbReference>
<dbReference type="EMBL" id="FQVC01000003">
    <property type="protein sequence ID" value="SHE91053.1"/>
    <property type="molecule type" value="Genomic_DNA"/>
</dbReference>
<evidence type="ECO:0000313" key="2">
    <source>
        <dbReference type="EMBL" id="SHE91053.1"/>
    </source>
</evidence>
<proteinExistence type="predicted"/>
<evidence type="ECO:0000256" key="1">
    <source>
        <dbReference type="SAM" id="Phobius"/>
    </source>
</evidence>
<dbReference type="PIRSF" id="PIRSF033239">
    <property type="entry name" value="ExoD"/>
    <property type="match status" value="1"/>
</dbReference>
<protein>
    <submittedName>
        <fullName evidence="2">Uncharacterized conserved protein</fullName>
    </submittedName>
</protein>
<feature type="transmembrane region" description="Helical" evidence="1">
    <location>
        <begin position="175"/>
        <end position="194"/>
    </location>
</feature>
<name>A0A1M4XCC7_9HYPH</name>
<keyword evidence="1" id="KW-0812">Transmembrane</keyword>
<feature type="transmembrane region" description="Helical" evidence="1">
    <location>
        <begin position="57"/>
        <end position="78"/>
    </location>
</feature>
<dbReference type="PANTHER" id="PTHR41795:SF1">
    <property type="entry name" value="EXOPOLYSACCHARIDE SYNTHESIS PROTEIN"/>
    <property type="match status" value="1"/>
</dbReference>
<feature type="transmembrane region" description="Helical" evidence="1">
    <location>
        <begin position="149"/>
        <end position="168"/>
    </location>
</feature>
<dbReference type="AlphaFoldDB" id="A0A1M4XCC7"/>
<dbReference type="Proteomes" id="UP000184533">
    <property type="component" value="Unassembled WGS sequence"/>
</dbReference>